<organism evidence="1 2">
    <name type="scientific">Effrenium voratum</name>
    <dbReference type="NCBI Taxonomy" id="2562239"/>
    <lineage>
        <taxon>Eukaryota</taxon>
        <taxon>Sar</taxon>
        <taxon>Alveolata</taxon>
        <taxon>Dinophyceae</taxon>
        <taxon>Suessiales</taxon>
        <taxon>Symbiodiniaceae</taxon>
        <taxon>Effrenium</taxon>
    </lineage>
</organism>
<accession>A0AA36ILT3</accession>
<name>A0AA36ILT3_9DINO</name>
<keyword evidence="2" id="KW-1185">Reference proteome</keyword>
<evidence type="ECO:0000313" key="1">
    <source>
        <dbReference type="EMBL" id="CAJ1389095.1"/>
    </source>
</evidence>
<sequence>MVTLPPETALGNFSHFLIYAASSLAEQSFPRALLIADADASVSALSFLGQDLDFSDLGGTLSWLPPNDTSRVDAYLAYLATGAAGTGRLQLGDALMPQVLSLDVPANTPRGNFSHFTVFTRSVLVEQTPGP</sequence>
<proteinExistence type="predicted"/>
<dbReference type="AlphaFoldDB" id="A0AA36ILT3"/>
<dbReference type="EMBL" id="CAUJNA010001802">
    <property type="protein sequence ID" value="CAJ1389095.1"/>
    <property type="molecule type" value="Genomic_DNA"/>
</dbReference>
<reference evidence="1" key="1">
    <citation type="submission" date="2023-08" db="EMBL/GenBank/DDBJ databases">
        <authorList>
            <person name="Chen Y."/>
            <person name="Shah S."/>
            <person name="Dougan E. K."/>
            <person name="Thang M."/>
            <person name="Chan C."/>
        </authorList>
    </citation>
    <scope>NUCLEOTIDE SEQUENCE</scope>
</reference>
<dbReference type="Proteomes" id="UP001178507">
    <property type="component" value="Unassembled WGS sequence"/>
</dbReference>
<protein>
    <submittedName>
        <fullName evidence="1">Uncharacterized protein</fullName>
    </submittedName>
</protein>
<comment type="caution">
    <text evidence="1">The sequence shown here is derived from an EMBL/GenBank/DDBJ whole genome shotgun (WGS) entry which is preliminary data.</text>
</comment>
<gene>
    <name evidence="1" type="ORF">EVOR1521_LOCUS14790</name>
</gene>
<evidence type="ECO:0000313" key="2">
    <source>
        <dbReference type="Proteomes" id="UP001178507"/>
    </source>
</evidence>